<dbReference type="Pfam" id="PF06427">
    <property type="entry name" value="UDP-g_GGTase"/>
    <property type="match status" value="1"/>
</dbReference>
<comment type="catalytic activity">
    <reaction evidence="10">
        <text>N(4)-(alpha-D-Man-(1-&gt;2)-alpha-D-Man-(1-&gt;2)-alpha-D-Man-(1-&gt;3)-[alpha-D-Man-(1-&gt;2)-alpha-D-Man-(1-&gt;3)-[alpha-D-Man-(1-&gt;2)-alpha-D-Man-(1-&gt;6)]-alpha-D-Man-(1-&gt;6)]-beta-D-Man-(1-&gt;4)-beta-D-GlcNAc-(1-&gt;4)-beta-D-GlcNAc)-L-asparaginyl-[protein] (N-glucan mannose isomer 9A1,2,3B1,2,3) + UDP-alpha-D-glucose = N(4)-(alpha-D-Glc-(1-&gt;3)-alpha-D-Man-(1-&gt;2)-alpha-D-Man-(1-&gt;2)-alpha-D-Man-(1-&gt;3)-[alpha-D-Man-(1-&gt;2)-alpha-D-Man-(1-&gt;3)-[alpha-D-Man-(1-&gt;2)-alpha-D-Man-(1-&gt;6)]-alpha-D-Man-(1-&gt;6)]-beta-D-Man-(1-&gt;4)-beta-D-GlcNAc-(1-&gt;4)-beta-D-GlcNAc)-L-asparaginyl-[protein] + UDP + H(+)</text>
        <dbReference type="Rhea" id="RHEA:61304"/>
        <dbReference type="Rhea" id="RHEA-COMP:14356"/>
        <dbReference type="Rhea" id="RHEA-COMP:14357"/>
        <dbReference type="ChEBI" id="CHEBI:15378"/>
        <dbReference type="ChEBI" id="CHEBI:58223"/>
        <dbReference type="ChEBI" id="CHEBI:58885"/>
        <dbReference type="ChEBI" id="CHEBI:59080"/>
        <dbReference type="ChEBI" id="CHEBI:139493"/>
    </reaction>
</comment>
<dbReference type="InterPro" id="IPR029044">
    <property type="entry name" value="Nucleotide-diphossugar_trans"/>
</dbReference>
<dbReference type="Pfam" id="PF18404">
    <property type="entry name" value="Glyco_transf_24"/>
    <property type="match status" value="1"/>
</dbReference>
<feature type="chain" id="PRO_5045358379" description="UDP-glucose:glycoprotein glucosyltransferase" evidence="12">
    <location>
        <begin position="21"/>
        <end position="1543"/>
    </location>
</feature>
<evidence type="ECO:0000256" key="5">
    <source>
        <dbReference type="ARBA" id="ARBA00022679"/>
    </source>
</evidence>
<dbReference type="Pfam" id="PF18401">
    <property type="entry name" value="Thioredoxin_13"/>
    <property type="match status" value="1"/>
</dbReference>
<dbReference type="InterPro" id="IPR040525">
    <property type="entry name" value="UGGT_TRXL_4"/>
</dbReference>
<dbReference type="Gene3D" id="3.90.550.10">
    <property type="entry name" value="Spore Coat Polysaccharide Biosynthesis Protein SpsA, Chain A"/>
    <property type="match status" value="1"/>
</dbReference>
<feature type="domain" description="UGGT thioredoxin-like" evidence="15">
    <location>
        <begin position="430"/>
        <end position="678"/>
    </location>
</feature>
<organism evidence="18 19">
    <name type="scientific">Clavelina lepadiformis</name>
    <name type="common">Light-bulb sea squirt</name>
    <name type="synonym">Ascidia lepadiformis</name>
    <dbReference type="NCBI Taxonomy" id="159417"/>
    <lineage>
        <taxon>Eukaryota</taxon>
        <taxon>Metazoa</taxon>
        <taxon>Chordata</taxon>
        <taxon>Tunicata</taxon>
        <taxon>Ascidiacea</taxon>
        <taxon>Aplousobranchia</taxon>
        <taxon>Clavelinidae</taxon>
        <taxon>Clavelina</taxon>
    </lineage>
</organism>
<comment type="caution">
    <text evidence="18">The sequence shown here is derived from an EMBL/GenBank/DDBJ whole genome shotgun (WGS) entry which is preliminary data.</text>
</comment>
<evidence type="ECO:0000256" key="2">
    <source>
        <dbReference type="ARBA" id="ARBA00004319"/>
    </source>
</evidence>
<dbReference type="Pfam" id="PF18402">
    <property type="entry name" value="Thioredoxin_14"/>
    <property type="match status" value="1"/>
</dbReference>
<evidence type="ECO:0000313" key="19">
    <source>
        <dbReference type="Proteomes" id="UP001642483"/>
    </source>
</evidence>
<protein>
    <recommendedName>
        <fullName evidence="20">UDP-glucose:glycoprotein glucosyltransferase</fullName>
    </recommendedName>
</protein>
<evidence type="ECO:0000256" key="11">
    <source>
        <dbReference type="SAM" id="MobiDB-lite"/>
    </source>
</evidence>
<comment type="similarity">
    <text evidence="4">Belongs to the glycosyltransferase 8 family.</text>
</comment>
<dbReference type="InterPro" id="IPR040694">
    <property type="entry name" value="UGGT_TRXL_2"/>
</dbReference>
<accession>A0ABP0G4V5</accession>
<sequence length="1543" mass="175356">MKRLFVFVVAYLASWPLVDCKSKPVIAGLSSKWPDTPIIHEASEFLAEESEDLFWKFVDTIVMFQIYQSESSPRMHHEAILKAATLSGINDRLKRNLLKFTLALRTYLPTVEMFHQLAQHNSPSQCELFYDVHGDVTCAKEDLDGLIEKAKAEKKASSSFHRDHIYPVSRSLNETVILYGDMTSLDFKLAHEYLKKKAEDGVFQYVLRHFVKNRPERKARLSGYGIELAIKSTEYKAVDDSQVKSDSDAGTTADDDDVELEGFDFAMLRRRHPDMSSQLTEFRNHLIDSTNEMQPMKVWQLQDLSFQAAARVLSSPPEDQLKVLRDISQNFPIRVRSLVKQQVPDEVRKEIQKNQQFFSEVDLDSGDSLFMLNGMTIDLDDMDMFELLDLLKAEGSLISGLKKLELKGKVLQKVMKLNIKANSNDKHLLDIRDSSIVWVNDIEHDEKYARWPANVHELLRPAFPGTLRRIRKNMFHLVFLVDPTHEDAKYLIESAEIFWANDVPLRIGFSFLVDDKKEADGNEDAGVALVRAYNFVRDELDDNSKAFSFLTGIYKSLNDDETISVDHIKARIQKKFKHADLDEILSPDSEFDENRAFGKAYHTRSGLEGPINVLINGALLTDDDISPDNFEQTVIEKILESTPSLQRAAYMGQLTNDMKALDYLMSLPEVVPRFNNRILFAANNFINFLGNDHGEAVYRNVGDFSKLSSTDKSATLSTELSGLYLSKSDSLKHVRPVTMWIVADVETASGREFVHNALRHLKISSSCRIAIIHNPGSEFKLESATFVKAFEAALATLKNNNARNFISKLMKEENAQQIISGEKSLSDFYVGGMNVGEFEKMMKSDDFPYIYSHADWCASVLGLRPGKSAVVASGKVIGPLNSDEKFLVDDFNLIESTSYSSSSEVQDAVTGLGFDAPKLSDLIMKLTSHLLSQNKIEAERRDISRYSDRHSVVKLPSSAGEDSSYDITLVVDPASEKAQEIVPVVMILKEVLDANVKIFMNCREKLSDMPIKRFYRFVLEPELTFKVDNSFSDGPLAKFFDMPSKSILTLTMHPPEGWMVEVVEAVHDLDNIRLEKIQSKAVTAEYELEYLVLEGHCRDLTTGSPPRGLQFTLGATPDTVAVDTIVMANLGYFQLKANPGVWYLNLREGKSRDIYQITSHDSTDSLNDDVIILMDSFKSKVILIKVSKRPEKIGSSLIEEDDTEPEEEKGGGGIWDSVKSTITGGGSKTQAVENAESSTDVINIFSLASGHLYERLMRIMMLSVITQTKTRVKFWILKNYISPQFKDFIPHLAKEYGFEYELVQYKWPRWLHQQTEKQRTMWGYKILFLDVLFPLSIDKIIFVDADQIVRADLKELRDLDLEGNPYGYTPFCDDRKEMDGFRFWKGGYWASHLAGRKYHISAIYVVDLKKFRKIAAGDRLRGQYQGLSQDPNSLANLDQDLPNNMIHQVGIKSLPQEWLWCATWCSEESKSRAKTIDLCNNPLTKEPKLDAAVRIVPEWTNYDEKIKALHERVENANKTDKSKEKTVASHEKDSSQRKTHDEF</sequence>
<keyword evidence="7" id="KW-0256">Endoplasmic reticulum</keyword>
<feature type="domain" description="UGGT thioredoxin-like" evidence="13">
    <location>
        <begin position="36"/>
        <end position="217"/>
    </location>
</feature>
<dbReference type="InterPro" id="IPR040692">
    <property type="entry name" value="UGGT_TRXL_3"/>
</dbReference>
<comment type="pathway">
    <text evidence="3">Protein modification; protein glycosylation.</text>
</comment>
<evidence type="ECO:0000259" key="15">
    <source>
        <dbReference type="Pfam" id="PF18402"/>
    </source>
</evidence>
<dbReference type="PANTHER" id="PTHR11226:SF0">
    <property type="entry name" value="UDP-GLUCOSE:GLYCOPROTEIN GLUCOSYLTRANSFERASE"/>
    <property type="match status" value="1"/>
</dbReference>
<feature type="region of interest" description="Disordered" evidence="11">
    <location>
        <begin position="1513"/>
        <end position="1543"/>
    </location>
</feature>
<dbReference type="InterPro" id="IPR009448">
    <property type="entry name" value="UDP-g_GGtrans"/>
</dbReference>
<evidence type="ECO:0000256" key="10">
    <source>
        <dbReference type="ARBA" id="ARBA00048456"/>
    </source>
</evidence>
<dbReference type="EMBL" id="CAWYQH010000103">
    <property type="protein sequence ID" value="CAK8686861.1"/>
    <property type="molecule type" value="Genomic_DNA"/>
</dbReference>
<evidence type="ECO:0000256" key="9">
    <source>
        <dbReference type="ARBA" id="ARBA00045874"/>
    </source>
</evidence>
<evidence type="ECO:0008006" key="20">
    <source>
        <dbReference type="Google" id="ProtNLM"/>
    </source>
</evidence>
<evidence type="ECO:0000259" key="13">
    <source>
        <dbReference type="Pfam" id="PF18400"/>
    </source>
</evidence>
<keyword evidence="19" id="KW-1185">Reference proteome</keyword>
<reference evidence="18 19" key="1">
    <citation type="submission" date="2024-02" db="EMBL/GenBank/DDBJ databases">
        <authorList>
            <person name="Daric V."/>
            <person name="Darras S."/>
        </authorList>
    </citation>
    <scope>NUCLEOTIDE SEQUENCE [LARGE SCALE GENOMIC DNA]</scope>
</reference>
<comment type="cofactor">
    <cofactor evidence="1">
        <name>Ca(2+)</name>
        <dbReference type="ChEBI" id="CHEBI:29108"/>
    </cofactor>
</comment>
<name>A0ABP0G4V5_CLALP</name>
<evidence type="ECO:0000256" key="4">
    <source>
        <dbReference type="ARBA" id="ARBA00006351"/>
    </source>
</evidence>
<evidence type="ECO:0000256" key="8">
    <source>
        <dbReference type="ARBA" id="ARBA00023180"/>
    </source>
</evidence>
<feature type="domain" description="UGGT thioredoxin-like" evidence="14">
    <location>
        <begin position="290"/>
        <end position="423"/>
    </location>
</feature>
<keyword evidence="8" id="KW-0325">Glycoprotein</keyword>
<evidence type="ECO:0000259" key="16">
    <source>
        <dbReference type="Pfam" id="PF18403"/>
    </source>
</evidence>
<keyword evidence="6 12" id="KW-0732">Signal</keyword>
<evidence type="ECO:0000313" key="18">
    <source>
        <dbReference type="EMBL" id="CAK8686861.1"/>
    </source>
</evidence>
<dbReference type="Proteomes" id="UP001642483">
    <property type="component" value="Unassembled WGS sequence"/>
</dbReference>
<evidence type="ECO:0000256" key="7">
    <source>
        <dbReference type="ARBA" id="ARBA00022824"/>
    </source>
</evidence>
<evidence type="ECO:0000256" key="3">
    <source>
        <dbReference type="ARBA" id="ARBA00004922"/>
    </source>
</evidence>
<dbReference type="Pfam" id="PF18403">
    <property type="entry name" value="Thioredoxin_15"/>
    <property type="match status" value="1"/>
</dbReference>
<proteinExistence type="inferred from homology"/>
<dbReference type="InterPro" id="IPR040497">
    <property type="entry name" value="Glyco_transf_24"/>
</dbReference>
<evidence type="ECO:0000259" key="17">
    <source>
        <dbReference type="Pfam" id="PF18404"/>
    </source>
</evidence>
<dbReference type="PANTHER" id="PTHR11226">
    <property type="entry name" value="UDP-GLUCOSE GLYCOPROTEIN:GLUCOSYLTRANSFERASE"/>
    <property type="match status" value="1"/>
</dbReference>
<dbReference type="SUPFAM" id="SSF53448">
    <property type="entry name" value="Nucleotide-diphospho-sugar transferases"/>
    <property type="match status" value="1"/>
</dbReference>
<comment type="subcellular location">
    <subcellularLocation>
        <location evidence="2">Endoplasmic reticulum lumen</location>
    </subcellularLocation>
</comment>
<dbReference type="CDD" id="cd06432">
    <property type="entry name" value="GT8_HUGT1_C_like"/>
    <property type="match status" value="1"/>
</dbReference>
<gene>
    <name evidence="18" type="ORF">CVLEPA_LOCUS18893</name>
</gene>
<feature type="signal peptide" evidence="12">
    <location>
        <begin position="1"/>
        <end position="20"/>
    </location>
</feature>
<evidence type="ECO:0000256" key="6">
    <source>
        <dbReference type="ARBA" id="ARBA00022729"/>
    </source>
</evidence>
<dbReference type="InterPro" id="IPR040693">
    <property type="entry name" value="UGGT_TRXL_1"/>
</dbReference>
<feature type="domain" description="Glucosyltransferase 24 catalytic" evidence="17">
    <location>
        <begin position="1242"/>
        <end position="1508"/>
    </location>
</feature>
<evidence type="ECO:0000256" key="12">
    <source>
        <dbReference type="SAM" id="SignalP"/>
    </source>
</evidence>
<feature type="domain" description="UDP-glucose:glycoprotein glucosyltransferase thioredoxin-like" evidence="16">
    <location>
        <begin position="704"/>
        <end position="929"/>
    </location>
</feature>
<dbReference type="Pfam" id="PF18400">
    <property type="entry name" value="Thioredoxin_12"/>
    <property type="match status" value="1"/>
</dbReference>
<evidence type="ECO:0000259" key="14">
    <source>
        <dbReference type="Pfam" id="PF18401"/>
    </source>
</evidence>
<comment type="function">
    <text evidence="9">Recognizes glycoproteins with minor folding defects. Reglucosylates single N-glycans near the misfolded part of the protein, thus providing quality control for protein folding in the endoplasmic reticulum. Reglucosylated proteins are recognized by calreticulin for recycling to the endoplasmic reticulum and refolding or degradation.</text>
</comment>
<keyword evidence="5" id="KW-0808">Transferase</keyword>
<evidence type="ECO:0000256" key="1">
    <source>
        <dbReference type="ARBA" id="ARBA00001913"/>
    </source>
</evidence>